<evidence type="ECO:0000313" key="2">
    <source>
        <dbReference type="EMBL" id="MBA0721813.1"/>
    </source>
</evidence>
<sequence>MAKTIGLVNKATKSVGEHVSSATTVRKSESPRPVQTNEPVIFLNKVKKERFHDNMLKRNFHFEQGISLSPKQDLDKQVYKTISKLKWETFCTHPRSYLPSLVHEFYANLYDHELEFIFVREGLIPWAAEKSTSYTTPSVDRFPSKELYYALPLPDATSAGEEVLENKGPINEASVERMTRGWDTSTTSRQYDCCIDWLEDMMRVLDKKAMANLMTILWNSWNNRNNFIFRGKEEEATVIWERASTLNKDFRICNLLKEPLLSPNIAVKKWGKPPKGFVKINFDTSGQLNIKGNVIFETDHASLVNKLRNNGMDVTIISARIKECIAAFNNFKSTKVIWSNRSCNNVANLICNV</sequence>
<gene>
    <name evidence="2" type="ORF">Golax_009317</name>
</gene>
<dbReference type="GO" id="GO:0003676">
    <property type="term" value="F:nucleic acid binding"/>
    <property type="evidence" value="ECO:0007669"/>
    <property type="project" value="InterPro"/>
</dbReference>
<feature type="domain" description="RNase H type-1" evidence="1">
    <location>
        <begin position="293"/>
        <end position="352"/>
    </location>
</feature>
<organism evidence="2 3">
    <name type="scientific">Gossypium laxum</name>
    <dbReference type="NCBI Taxonomy" id="34288"/>
    <lineage>
        <taxon>Eukaryota</taxon>
        <taxon>Viridiplantae</taxon>
        <taxon>Streptophyta</taxon>
        <taxon>Embryophyta</taxon>
        <taxon>Tracheophyta</taxon>
        <taxon>Spermatophyta</taxon>
        <taxon>Magnoliopsida</taxon>
        <taxon>eudicotyledons</taxon>
        <taxon>Gunneridae</taxon>
        <taxon>Pentapetalae</taxon>
        <taxon>rosids</taxon>
        <taxon>malvids</taxon>
        <taxon>Malvales</taxon>
        <taxon>Malvaceae</taxon>
        <taxon>Malvoideae</taxon>
        <taxon>Gossypium</taxon>
    </lineage>
</organism>
<dbReference type="Proteomes" id="UP000593574">
    <property type="component" value="Unassembled WGS sequence"/>
</dbReference>
<dbReference type="EMBL" id="JABEZV010000009">
    <property type="protein sequence ID" value="MBA0721813.1"/>
    <property type="molecule type" value="Genomic_DNA"/>
</dbReference>
<protein>
    <recommendedName>
        <fullName evidence="1">RNase H type-1 domain-containing protein</fullName>
    </recommendedName>
</protein>
<name>A0A7J9ACM8_9ROSI</name>
<evidence type="ECO:0000313" key="3">
    <source>
        <dbReference type="Proteomes" id="UP000593574"/>
    </source>
</evidence>
<dbReference type="InterPro" id="IPR002156">
    <property type="entry name" value="RNaseH_domain"/>
</dbReference>
<dbReference type="AlphaFoldDB" id="A0A7J9ACM8"/>
<evidence type="ECO:0000259" key="1">
    <source>
        <dbReference type="Pfam" id="PF13456"/>
    </source>
</evidence>
<proteinExistence type="predicted"/>
<comment type="caution">
    <text evidence="2">The sequence shown here is derived from an EMBL/GenBank/DDBJ whole genome shotgun (WGS) entry which is preliminary data.</text>
</comment>
<keyword evidence="3" id="KW-1185">Reference proteome</keyword>
<accession>A0A7J9ACM8</accession>
<reference evidence="2 3" key="1">
    <citation type="journal article" date="2019" name="Genome Biol. Evol.">
        <title>Insights into the evolution of the New World diploid cottons (Gossypium, subgenus Houzingenia) based on genome sequencing.</title>
        <authorList>
            <person name="Grover C.E."/>
            <person name="Arick M.A. 2nd"/>
            <person name="Thrash A."/>
            <person name="Conover J.L."/>
            <person name="Sanders W.S."/>
            <person name="Peterson D.G."/>
            <person name="Frelichowski J.E."/>
            <person name="Scheffler J.A."/>
            <person name="Scheffler B.E."/>
            <person name="Wendel J.F."/>
        </authorList>
    </citation>
    <scope>NUCLEOTIDE SEQUENCE [LARGE SCALE GENOMIC DNA]</scope>
    <source>
        <strain evidence="2">4</strain>
        <tissue evidence="2">Leaf</tissue>
    </source>
</reference>
<dbReference type="GO" id="GO:0004523">
    <property type="term" value="F:RNA-DNA hybrid ribonuclease activity"/>
    <property type="evidence" value="ECO:0007669"/>
    <property type="project" value="InterPro"/>
</dbReference>
<dbReference type="Pfam" id="PF13456">
    <property type="entry name" value="RVT_3"/>
    <property type="match status" value="1"/>
</dbReference>